<dbReference type="Pfam" id="PF01887">
    <property type="entry name" value="SAM_HAT_N"/>
    <property type="match status" value="1"/>
</dbReference>
<organism evidence="6 7">
    <name type="scientific">Candidatus Segetimicrobium genomatis</name>
    <dbReference type="NCBI Taxonomy" id="2569760"/>
    <lineage>
        <taxon>Bacteria</taxon>
        <taxon>Bacillati</taxon>
        <taxon>Candidatus Sysuimicrobiota</taxon>
        <taxon>Candidatus Sysuimicrobiia</taxon>
        <taxon>Candidatus Sysuimicrobiales</taxon>
        <taxon>Candidatus Segetimicrobiaceae</taxon>
        <taxon>Candidatus Segetimicrobium</taxon>
    </lineage>
</organism>
<dbReference type="Gene3D" id="2.40.30.90">
    <property type="entry name" value="Bacterial fluorinating enzyme like"/>
    <property type="match status" value="1"/>
</dbReference>
<accession>A0A537LYM2</accession>
<dbReference type="Proteomes" id="UP000315217">
    <property type="component" value="Unassembled WGS sequence"/>
</dbReference>
<dbReference type="AlphaFoldDB" id="A0A537LYM2"/>
<keyword evidence="1" id="KW-0949">S-adenosyl-L-methionine</keyword>
<comment type="similarity">
    <text evidence="2">Belongs to the SAM hydrolase / SAM-dependent halogenase family.</text>
</comment>
<comment type="caution">
    <text evidence="6">The sequence shown here is derived from an EMBL/GenBank/DDBJ whole genome shotgun (WGS) entry which is preliminary data.</text>
</comment>
<evidence type="ECO:0000313" key="7">
    <source>
        <dbReference type="Proteomes" id="UP000315217"/>
    </source>
</evidence>
<dbReference type="InterPro" id="IPR002747">
    <property type="entry name" value="SAM_OH_AdoTrfase"/>
</dbReference>
<dbReference type="PIRSF" id="PIRSF006779">
    <property type="entry name" value="UCP006779"/>
    <property type="match status" value="1"/>
</dbReference>
<feature type="region of interest" description="Disordered" evidence="3">
    <location>
        <begin position="266"/>
        <end position="290"/>
    </location>
</feature>
<evidence type="ECO:0000313" key="6">
    <source>
        <dbReference type="EMBL" id="TMJ13094.1"/>
    </source>
</evidence>
<evidence type="ECO:0000256" key="2">
    <source>
        <dbReference type="ARBA" id="ARBA00024035"/>
    </source>
</evidence>
<gene>
    <name evidence="6" type="ORF">E6G98_01165</name>
</gene>
<dbReference type="SUPFAM" id="SSF102522">
    <property type="entry name" value="Bacterial fluorinating enzyme, N-terminal domain"/>
    <property type="match status" value="1"/>
</dbReference>
<dbReference type="Pfam" id="PF20257">
    <property type="entry name" value="SAM_HAT_C"/>
    <property type="match status" value="1"/>
</dbReference>
<name>A0A537LYM2_9BACT</name>
<evidence type="ECO:0000259" key="4">
    <source>
        <dbReference type="Pfam" id="PF01887"/>
    </source>
</evidence>
<dbReference type="PANTHER" id="PTHR35092:SF1">
    <property type="entry name" value="CHLORINASE MJ1651"/>
    <property type="match status" value="1"/>
</dbReference>
<dbReference type="Gene3D" id="3.40.50.10790">
    <property type="entry name" value="S-adenosyl-l-methionine hydroxide adenosyltransferase, N-terminal"/>
    <property type="match status" value="1"/>
</dbReference>
<dbReference type="InterPro" id="IPR023227">
    <property type="entry name" value="SAM_OH_AdoTrfase_C_sf"/>
</dbReference>
<reference evidence="6 7" key="1">
    <citation type="journal article" date="2019" name="Nat. Microbiol.">
        <title>Mediterranean grassland soil C-N compound turnover is dependent on rainfall and depth, and is mediated by genomically divergent microorganisms.</title>
        <authorList>
            <person name="Diamond S."/>
            <person name="Andeer P.F."/>
            <person name="Li Z."/>
            <person name="Crits-Christoph A."/>
            <person name="Burstein D."/>
            <person name="Anantharaman K."/>
            <person name="Lane K.R."/>
            <person name="Thomas B.C."/>
            <person name="Pan C."/>
            <person name="Northen T.R."/>
            <person name="Banfield J.F."/>
        </authorList>
    </citation>
    <scope>NUCLEOTIDE SEQUENCE [LARGE SCALE GENOMIC DNA]</scope>
    <source>
        <strain evidence="6">NP_1</strain>
    </source>
</reference>
<dbReference type="PANTHER" id="PTHR35092">
    <property type="entry name" value="CHLORINASE MJ1651"/>
    <property type="match status" value="1"/>
</dbReference>
<dbReference type="SUPFAM" id="SSF101852">
    <property type="entry name" value="Bacterial fluorinating enzyme, C-terminal domain"/>
    <property type="match status" value="1"/>
</dbReference>
<dbReference type="InterPro" id="IPR046470">
    <property type="entry name" value="SAM_HAT_C"/>
</dbReference>
<dbReference type="InterPro" id="IPR046469">
    <property type="entry name" value="SAM_HAT_N"/>
</dbReference>
<protein>
    <submittedName>
        <fullName evidence="6">SAM-dependent chlorinase/fluorinase</fullName>
    </submittedName>
</protein>
<evidence type="ECO:0000259" key="5">
    <source>
        <dbReference type="Pfam" id="PF20257"/>
    </source>
</evidence>
<feature type="domain" description="S-adenosyl-l-methionine hydroxide adenosyltransferase C-terminal" evidence="5">
    <location>
        <begin position="172"/>
        <end position="256"/>
    </location>
</feature>
<dbReference type="InterPro" id="IPR023228">
    <property type="entry name" value="SAM_OH_AdoTrfase_N_sf"/>
</dbReference>
<proteinExistence type="inferred from homology"/>
<feature type="domain" description="S-adenosyl-l-methionine hydroxide adenosyltransferase N-terminal" evidence="4">
    <location>
        <begin position="5"/>
        <end position="149"/>
    </location>
</feature>
<evidence type="ECO:0000256" key="1">
    <source>
        <dbReference type="ARBA" id="ARBA00022691"/>
    </source>
</evidence>
<evidence type="ECO:0000256" key="3">
    <source>
        <dbReference type="SAM" id="MobiDB-lite"/>
    </source>
</evidence>
<dbReference type="EMBL" id="VBAI01000011">
    <property type="protein sequence ID" value="TMJ13094.1"/>
    <property type="molecule type" value="Genomic_DNA"/>
</dbReference>
<sequence>MPVIVTLLSDFGSESPYPAQMKAVLASSCDAVLIDITHDIPRHDIRAGAYVLSAVARTTPAGTVHLAVVDPGVGTTRRPLIVASGGQCFVGPDNGLLLPAAKRVGRPHAYVIQAPEILHGVASSTFHGRDLFAPVAAQLVLGTPAQALGGAVEDAVDLTLEAGHRAGDVLHGEVLYVDAFGNLITNIPAAEFPGDGSPIQLTIGRRRIRATAAHTYGNVARGGIAVVPGSDGLLEIAVREGSAAARLAMSLGAKVRIEVARTTARPSALMKKEQSKGRRGIGTEDGLADA</sequence>